<gene>
    <name evidence="4" type="ORF">G6321_00017050</name>
    <name evidence="3" type="ORF">G6321_01225</name>
</gene>
<evidence type="ECO:0000313" key="5">
    <source>
        <dbReference type="Proteomes" id="UP000564836"/>
    </source>
</evidence>
<dbReference type="EMBL" id="CP088280">
    <property type="protein sequence ID" value="UGX96751.1"/>
    <property type="molecule type" value="Genomic_DNA"/>
</dbReference>
<name>A0A7Z0TMM7_9BRAD</name>
<evidence type="ECO:0000313" key="4">
    <source>
        <dbReference type="EMBL" id="UGX96751.1"/>
    </source>
</evidence>
<feature type="domain" description="DUF3616" evidence="2">
    <location>
        <begin position="190"/>
        <end position="329"/>
    </location>
</feature>
<dbReference type="Pfam" id="PF12275">
    <property type="entry name" value="DUF3616"/>
    <property type="match status" value="2"/>
</dbReference>
<evidence type="ECO:0000313" key="3">
    <source>
        <dbReference type="EMBL" id="NYY87094.1"/>
    </source>
</evidence>
<protein>
    <submittedName>
        <fullName evidence="3">DUF3616 domain-containing protein</fullName>
    </submittedName>
</protein>
<reference evidence="4 5" key="3">
    <citation type="journal article" date="2022" name="Int. J. Syst. Evol. Microbiol.">
        <title>Strains of Bradyrhizobium barranii sp. nov. associated with legumes native to Canada are symbionts of soybeans and belong to different subspecies (subsp. barranii subsp. nov. and subsp. apii subsp. nov.) and symbiovars (sv. glycinearum and sv. septentrionale).</title>
        <authorList>
            <person name="Bromfield E.S.P."/>
            <person name="Cloutier S."/>
            <person name="Wasai-Hara S."/>
            <person name="Minamisawa K."/>
        </authorList>
    </citation>
    <scope>NUCLEOTIDE SEQUENCE [LARGE SCALE GENOMIC DNA]</scope>
    <source>
        <strain evidence="4 5">323S2</strain>
    </source>
</reference>
<dbReference type="InterPro" id="IPR022060">
    <property type="entry name" value="DUF3616"/>
</dbReference>
<accession>A0A7Z0TMM7</accession>
<feature type="chain" id="PRO_5030649243" evidence="1">
    <location>
        <begin position="30"/>
        <end position="339"/>
    </location>
</feature>
<feature type="signal peptide" evidence="1">
    <location>
        <begin position="1"/>
        <end position="29"/>
    </location>
</feature>
<feature type="domain" description="DUF3616" evidence="2">
    <location>
        <begin position="96"/>
        <end position="139"/>
    </location>
</feature>
<dbReference type="EMBL" id="JACBFH010000001">
    <property type="protein sequence ID" value="NYY87094.1"/>
    <property type="molecule type" value="Genomic_DNA"/>
</dbReference>
<reference evidence="3" key="2">
    <citation type="submission" date="2020-06" db="EMBL/GenBank/DDBJ databases">
        <title>Whole Genome Sequence of Bradyrhizobium sp. Strain 323S2.</title>
        <authorList>
            <person name="Bromfield E.S.P."/>
        </authorList>
    </citation>
    <scope>NUCLEOTIDE SEQUENCE [LARGE SCALE GENOMIC DNA]</scope>
    <source>
        <strain evidence="3">323S2</strain>
    </source>
</reference>
<organism evidence="3">
    <name type="scientific">Bradyrhizobium barranii subsp. barranii</name>
    <dbReference type="NCBI Taxonomy" id="2823807"/>
    <lineage>
        <taxon>Bacteria</taxon>
        <taxon>Pseudomonadati</taxon>
        <taxon>Pseudomonadota</taxon>
        <taxon>Alphaproteobacteria</taxon>
        <taxon>Hyphomicrobiales</taxon>
        <taxon>Nitrobacteraceae</taxon>
        <taxon>Bradyrhizobium</taxon>
        <taxon>Bradyrhizobium barranii</taxon>
    </lineage>
</organism>
<evidence type="ECO:0000259" key="2">
    <source>
        <dbReference type="Pfam" id="PF12275"/>
    </source>
</evidence>
<evidence type="ECO:0000256" key="1">
    <source>
        <dbReference type="SAM" id="SignalP"/>
    </source>
</evidence>
<dbReference type="RefSeq" id="WP_166342590.1">
    <property type="nucleotide sequence ID" value="NZ_CP088280.1"/>
</dbReference>
<reference evidence="4 5" key="1">
    <citation type="journal article" date="2017" name="Syst. Appl. Microbiol.">
        <title>Soybeans inoculated with root zone soils of Canadian native legumes harbour diverse and novel Bradyrhizobium spp. that possess agricultural potential.</title>
        <authorList>
            <person name="Bromfield E.S.P."/>
            <person name="Cloutier S."/>
            <person name="Tambong J.T."/>
            <person name="Tran Thi T.V."/>
        </authorList>
    </citation>
    <scope>NUCLEOTIDE SEQUENCE [LARGE SCALE GENOMIC DNA]</scope>
    <source>
        <strain evidence="4 5">323S2</strain>
    </source>
</reference>
<proteinExistence type="predicted"/>
<keyword evidence="1" id="KW-0732">Signal</keyword>
<dbReference type="AlphaFoldDB" id="A0A7Z0TMM7"/>
<sequence length="339" mass="35894">MVSLPARNRIHLFLTSAVAALAGAAPASADVLEPQSPAWQLSEPFKKSADARTNISGAACATTSPPLKSCLVVNDEKKYAQFFAIEGTTINPGKVIRLLSDQASGDPDAEGTAYDDGYFYVVGSHGRKRHHPDDSNPTSYHLFRFPVDKLTGEPPFPISADEVIGVEASVTRLRGAIKDALPADYDKPLGDNGANIEGIAVKGDLMYLGFRGPSKDGNAYILTVDAKAVFTENLPLKAKLIDPPLPLGTTTGIRDIAAVSGGLLLLTGPVNEQQIAPAVVFYNTSSGKLGTIHTLNVADSTAKAETLLVLSDISGEPWRVLVMFDGPENGAPTQYLVPR</sequence>
<dbReference type="Proteomes" id="UP000564836">
    <property type="component" value="Chromosome"/>
</dbReference>